<evidence type="ECO:0000256" key="13">
    <source>
        <dbReference type="ARBA" id="ARBA00022990"/>
    </source>
</evidence>
<dbReference type="FunFam" id="3.90.226.10:FF:000011">
    <property type="entry name" value="Fatty acid oxidation complex subunit alpha"/>
    <property type="match status" value="1"/>
</dbReference>
<evidence type="ECO:0000256" key="35">
    <source>
        <dbReference type="ARBA" id="ARBA00066806"/>
    </source>
</evidence>
<evidence type="ECO:0000256" key="11">
    <source>
        <dbReference type="ARBA" id="ARBA00022832"/>
    </source>
</evidence>
<evidence type="ECO:0000256" key="22">
    <source>
        <dbReference type="ARBA" id="ARBA00047613"/>
    </source>
</evidence>
<keyword evidence="12" id="KW-0809">Transit peptide</keyword>
<dbReference type="FunFam" id="3.40.50.720:FF:000009">
    <property type="entry name" value="Fatty oxidation complex, alpha subunit"/>
    <property type="match status" value="1"/>
</dbReference>
<evidence type="ECO:0000256" key="21">
    <source>
        <dbReference type="ARBA" id="ARBA00035854"/>
    </source>
</evidence>
<keyword evidence="18" id="KW-0472">Membrane</keyword>
<proteinExistence type="inferred from homology"/>
<dbReference type="Gene3D" id="1.10.1040.50">
    <property type="match status" value="1"/>
</dbReference>
<protein>
    <recommendedName>
        <fullName evidence="36">Trifunctional enzyme subunit alpha, mitochondrial</fullName>
        <ecNumber evidence="35">1.1.1.211</ecNumber>
        <ecNumber evidence="6">4.2.1.17</ecNumber>
    </recommendedName>
    <alternativeName>
        <fullName evidence="37">Monolysocardiolipin acyltransferase</fullName>
    </alternativeName>
    <alternativeName>
        <fullName evidence="38">TP-alpha</fullName>
    </alternativeName>
</protein>
<comment type="catalytic activity">
    <reaction evidence="31">
        <text>1'-[1,2-di-(9Z,12Z-octadecadienoyl)-sn-glycero-3-phospho]-3'-[1-(9Z,12Z-octadecadienoyl)-sn-glycero-3-phospho]-glycerol + (9Z)-octadecenoyl-CoA = 1'-[1,2-di-(9Z,12Z-octadecadienoyl)-sn-glycero-3-phospho]-3'-[1-(9Z,12Z-octadecadienoyl)-2-(9Z-octadecenoyl)-sn-glycero-3-phospho]-glycerol + CoA</text>
        <dbReference type="Rhea" id="RHEA:43676"/>
        <dbReference type="ChEBI" id="CHEBI:57287"/>
        <dbReference type="ChEBI" id="CHEBI:57387"/>
        <dbReference type="ChEBI" id="CHEBI:83580"/>
        <dbReference type="ChEBI" id="CHEBI:83582"/>
    </reaction>
    <physiologicalReaction direction="left-to-right" evidence="31">
        <dbReference type="Rhea" id="RHEA:43677"/>
    </physiologicalReaction>
</comment>
<evidence type="ECO:0000256" key="40">
    <source>
        <dbReference type="PIRSR" id="PIRSR612803-2"/>
    </source>
</evidence>
<comment type="subcellular location">
    <subcellularLocation>
        <location evidence="2">Mitochondrion inner membrane</location>
    </subcellularLocation>
</comment>
<evidence type="ECO:0000256" key="1">
    <source>
        <dbReference type="ARBA" id="ARBA00000469"/>
    </source>
</evidence>
<comment type="catalytic activity">
    <reaction evidence="21">
        <text>a (3S)-3-hydroxyacyl-CoA = a (2E)-enoyl-CoA + H2O</text>
        <dbReference type="Rhea" id="RHEA:16105"/>
        <dbReference type="ChEBI" id="CHEBI:15377"/>
        <dbReference type="ChEBI" id="CHEBI:57318"/>
        <dbReference type="ChEBI" id="CHEBI:58856"/>
        <dbReference type="EC" id="4.2.1.17"/>
    </reaction>
    <physiologicalReaction direction="right-to-left" evidence="21">
        <dbReference type="Rhea" id="RHEA:16107"/>
    </physiologicalReaction>
</comment>
<evidence type="ECO:0000256" key="2">
    <source>
        <dbReference type="ARBA" id="ARBA00004273"/>
    </source>
</evidence>
<evidence type="ECO:0000256" key="39">
    <source>
        <dbReference type="PIRSR" id="PIRSR612803-1"/>
    </source>
</evidence>
<comment type="catalytic activity">
    <reaction evidence="24">
        <text>1'-[1,2-di-(9Z,12Z-octadecadienoyl)-sn-glycero-3-phospho]-3'-[1-(9Z,12Z-octadecadienoyl)-sn-glycero-3-phospho]-glycerol + (9Z,12Z)-octadecadienoyl-CoA = 1',3'-bis-[1,2-di-(9Z,12Z-octadecadienoyl)-sn-glycero-3-phospho]-glycerol + CoA</text>
        <dbReference type="Rhea" id="RHEA:43672"/>
        <dbReference type="ChEBI" id="CHEBI:57287"/>
        <dbReference type="ChEBI" id="CHEBI:57383"/>
        <dbReference type="ChEBI" id="CHEBI:83580"/>
        <dbReference type="ChEBI" id="CHEBI:83581"/>
    </reaction>
    <physiologicalReaction direction="left-to-right" evidence="24">
        <dbReference type="Rhea" id="RHEA:43673"/>
    </physiologicalReaction>
</comment>
<dbReference type="InterPro" id="IPR012803">
    <property type="entry name" value="Fa_ox_alpha_mit"/>
</dbReference>
<dbReference type="AlphaFoldDB" id="A0A813UI45"/>
<evidence type="ECO:0000256" key="33">
    <source>
        <dbReference type="ARBA" id="ARBA00052989"/>
    </source>
</evidence>
<evidence type="ECO:0000256" key="6">
    <source>
        <dbReference type="ARBA" id="ARBA00012076"/>
    </source>
</evidence>
<dbReference type="GO" id="GO:0006635">
    <property type="term" value="P:fatty acid beta-oxidation"/>
    <property type="evidence" value="ECO:0007669"/>
    <property type="project" value="UniProtKB-UniPathway"/>
</dbReference>
<evidence type="ECO:0000256" key="7">
    <source>
        <dbReference type="ARBA" id="ARBA00022481"/>
    </source>
</evidence>
<comment type="catalytic activity">
    <reaction evidence="29">
        <text>(3S)-3-hydroxydodecanoyl-CoA = (2E)-dodecenoyl-CoA + H2O</text>
        <dbReference type="Rhea" id="RHEA:31075"/>
        <dbReference type="ChEBI" id="CHEBI:15377"/>
        <dbReference type="ChEBI" id="CHEBI:57330"/>
        <dbReference type="ChEBI" id="CHEBI:62558"/>
    </reaction>
    <physiologicalReaction direction="right-to-left" evidence="29">
        <dbReference type="Rhea" id="RHEA:31077"/>
    </physiologicalReaction>
</comment>
<dbReference type="Gene3D" id="3.90.226.10">
    <property type="entry name" value="2-enoyl-CoA Hydratase, Chain A, domain 1"/>
    <property type="match status" value="1"/>
</dbReference>
<keyword evidence="14" id="KW-0560">Oxidoreductase</keyword>
<dbReference type="InterPro" id="IPR050136">
    <property type="entry name" value="FA_oxidation_alpha_subunit"/>
</dbReference>
<evidence type="ECO:0000256" key="3">
    <source>
        <dbReference type="ARBA" id="ARBA00005005"/>
    </source>
</evidence>
<dbReference type="Proteomes" id="UP000663879">
    <property type="component" value="Unassembled WGS sequence"/>
</dbReference>
<evidence type="ECO:0000256" key="19">
    <source>
        <dbReference type="ARBA" id="ARBA00023239"/>
    </source>
</evidence>
<evidence type="ECO:0000256" key="4">
    <source>
        <dbReference type="ARBA" id="ARBA00007005"/>
    </source>
</evidence>
<evidence type="ECO:0000256" key="38">
    <source>
        <dbReference type="ARBA" id="ARBA00083277"/>
    </source>
</evidence>
<comment type="catalytic activity">
    <reaction evidence="25">
        <text>a long-chain (3S)-3-hydroxy fatty acyl-CoA + NAD(+) = a long-chain 3-oxo-fatty acyl-CoA + NADH + H(+)</text>
        <dbReference type="Rhea" id="RHEA:52656"/>
        <dbReference type="ChEBI" id="CHEBI:15378"/>
        <dbReference type="ChEBI" id="CHEBI:57540"/>
        <dbReference type="ChEBI" id="CHEBI:57945"/>
        <dbReference type="ChEBI" id="CHEBI:136757"/>
        <dbReference type="ChEBI" id="CHEBI:136758"/>
        <dbReference type="EC" id="1.1.1.211"/>
    </reaction>
    <physiologicalReaction direction="left-to-right" evidence="25">
        <dbReference type="Rhea" id="RHEA:52657"/>
    </physiologicalReaction>
</comment>
<dbReference type="PANTHER" id="PTHR43612:SF3">
    <property type="entry name" value="TRIFUNCTIONAL ENZYME SUBUNIT ALPHA, MITOCHONDRIAL"/>
    <property type="match status" value="1"/>
</dbReference>
<dbReference type="FunFam" id="1.10.1040.50:FF:000002">
    <property type="entry name" value="Trifunctional enzyme subunit alpha, mitochondrial"/>
    <property type="match status" value="1"/>
</dbReference>
<keyword evidence="13" id="KW-0007">Acetylation</keyword>
<dbReference type="InterPro" id="IPR029045">
    <property type="entry name" value="ClpP/crotonase-like_dom_sf"/>
</dbReference>
<comment type="subunit">
    <text evidence="34">Heterotetramer of 2 alpha/HADHA and 2 beta/HADHB subunits; forms the mitochondrial trifunctional enzyme. Also purified as higher order heterooligomers including a 4 alpha/HADHA and 4 beta/HADHB heterooligomer which physiological significance remains unclear. The mitochondrial trifunctional enzyme interacts with MTLN.</text>
</comment>
<evidence type="ECO:0000256" key="34">
    <source>
        <dbReference type="ARBA" id="ARBA00062153"/>
    </source>
</evidence>
<dbReference type="EC" id="1.1.1.211" evidence="35"/>
<evidence type="ECO:0000313" key="43">
    <source>
        <dbReference type="EMBL" id="CAF0827305.1"/>
    </source>
</evidence>
<evidence type="ECO:0000256" key="37">
    <source>
        <dbReference type="ARBA" id="ARBA00077617"/>
    </source>
</evidence>
<comment type="catalytic activity">
    <reaction evidence="33">
        <text>1'-[1,2-di-(9Z,12Z-octadecadienoyl)-sn-glycero-3-phospho]-3'-[1-(9Z,12Z-octadecadienoyl)-sn-glycero-3-phospho]-glycerol + hexadecanoyl-CoA = 1'-[1,2-di-(9Z,12Z-octadecadienoyl)-sn-glycero-3-phospho]-3'-[1-(9Z,12Z-octadecadienoyl)-2-hexadecanoyl-sn-glycero-3-phospho]-glycerol + CoA</text>
        <dbReference type="Rhea" id="RHEA:43680"/>
        <dbReference type="ChEBI" id="CHEBI:57287"/>
        <dbReference type="ChEBI" id="CHEBI:57379"/>
        <dbReference type="ChEBI" id="CHEBI:83580"/>
        <dbReference type="ChEBI" id="CHEBI:83583"/>
    </reaction>
    <physiologicalReaction direction="left-to-right" evidence="33">
        <dbReference type="Rhea" id="RHEA:43681"/>
    </physiologicalReaction>
</comment>
<evidence type="ECO:0000256" key="27">
    <source>
        <dbReference type="ARBA" id="ARBA00051877"/>
    </source>
</evidence>
<dbReference type="InterPro" id="IPR006176">
    <property type="entry name" value="3-OHacyl-CoA_DH_NAD-bd"/>
</dbReference>
<dbReference type="InterPro" id="IPR001753">
    <property type="entry name" value="Enoyl-CoA_hydra/iso"/>
</dbReference>
<keyword evidence="17" id="KW-0496">Mitochondrion</keyword>
<evidence type="ECO:0000256" key="30">
    <source>
        <dbReference type="ARBA" id="ARBA00052834"/>
    </source>
</evidence>
<dbReference type="GO" id="GO:0005743">
    <property type="term" value="C:mitochondrial inner membrane"/>
    <property type="evidence" value="ECO:0007669"/>
    <property type="project" value="UniProtKB-SubCell"/>
</dbReference>
<evidence type="ECO:0000256" key="23">
    <source>
        <dbReference type="ARBA" id="ARBA00048361"/>
    </source>
</evidence>
<dbReference type="GO" id="GO:0016509">
    <property type="term" value="F:long-chain (3S)-3-hydroxyacyl-CoA dehydrogenase (NAD+) activity"/>
    <property type="evidence" value="ECO:0007669"/>
    <property type="project" value="UniProtKB-EC"/>
</dbReference>
<keyword evidence="44" id="KW-1185">Reference proteome</keyword>
<sequence>MAAIRQLLTKSVHTTTQILYQNKIASNFPQIRYISTTLNQMTDRKHIQLSYRDDIAVIKIDSPNSKVNTLSREMFPEFTSALEEVNKNDKCRGVVLISGKTSGFIAGADIKMIESCKTQDEIYQLSKMGQKIFFDMERSKKPIVSAIMGPCLGGGLEVALATHYRIAVNDNKTVVGLPEVKLGLLPGSGGTQRLPRLVTVPDALDMALTGKMVKAKKAKSLGIVDLLVEPLGPGISTPENRTLEYLEDVAVQVTKRLASQGGVKPKKKSMVRNLTDKAFEYNLIRDYVFNQVKGKVIGQTKGLYPAPLKILEVIKTGLEKGPEAGYEAEARGFAELGVTNESKALINLFHGHTSCKKNRFGTPQVEVKNIGVLGAGLMGAGIASVSVDKGYDVILKDMSQVGLTRGYNQIAKTLKDGVKRKKFSQIQADQIISRLNPQITFDKFDKLDMIIEAVFEDINIKHRVLKEVESITLPHCIFASNTSALPITDIAKGSSRPEKVIGMHYFSPVEKMELLEVITHEKTSKDTIASAVQVGLKQGKVVIVVKDGPGFYTTRILSVASAELFNLFQEGVEPKDIDRASKAFGFPVGNATLLDEVGIDVASHIAEYLSKALGASASSRAGIPILRDLVKNGFTGRKAGKGVYLYEEGVKGSDRQVNPGFYEIINKYKLPAPSGIKNDTETIQWKLASKFINEAVLCLQEGIVANPTEGDIGAVFGLGFPPMKGGPFKFVDLYGAQKIVDRLRHFEQIYGNSFKPCDLLVDHAKDSSKKFYSA</sequence>
<feature type="domain" description="3-hydroxyacyl-CoA dehydrogenase C-terminal" evidence="41">
    <location>
        <begin position="550"/>
        <end position="646"/>
    </location>
</feature>
<feature type="site" description="Important for long-chain enoyl-CoA hydratase activity" evidence="40">
    <location>
        <position position="179"/>
    </location>
</feature>
<evidence type="ECO:0000259" key="41">
    <source>
        <dbReference type="Pfam" id="PF00725"/>
    </source>
</evidence>
<evidence type="ECO:0000256" key="36">
    <source>
        <dbReference type="ARBA" id="ARBA00068347"/>
    </source>
</evidence>
<evidence type="ECO:0000256" key="31">
    <source>
        <dbReference type="ARBA" id="ARBA00052860"/>
    </source>
</evidence>
<evidence type="ECO:0000256" key="12">
    <source>
        <dbReference type="ARBA" id="ARBA00022946"/>
    </source>
</evidence>
<dbReference type="InterPro" id="IPR036291">
    <property type="entry name" value="NAD(P)-bd_dom_sf"/>
</dbReference>
<name>A0A813UI45_9BILA</name>
<evidence type="ECO:0000256" key="10">
    <source>
        <dbReference type="ARBA" id="ARBA00022792"/>
    </source>
</evidence>
<feature type="domain" description="3-hydroxyacyl-CoA dehydrogenase NAD binding" evidence="42">
    <location>
        <begin position="369"/>
        <end position="547"/>
    </location>
</feature>
<dbReference type="OrthoDB" id="10004768at2759"/>
<reference evidence="43" key="1">
    <citation type="submission" date="2021-02" db="EMBL/GenBank/DDBJ databases">
        <authorList>
            <person name="Nowell W R."/>
        </authorList>
    </citation>
    <scope>NUCLEOTIDE SEQUENCE</scope>
    <source>
        <strain evidence="43">Ploen Becks lab</strain>
    </source>
</reference>
<dbReference type="CDD" id="cd06558">
    <property type="entry name" value="crotonase-like"/>
    <property type="match status" value="1"/>
</dbReference>
<comment type="catalytic activity">
    <reaction evidence="32">
        <text>(3S)-3-hydroxydodecanoyl-CoA + NAD(+) = 3-oxododecanoyl-CoA + NADH + H(+)</text>
        <dbReference type="Rhea" id="RHEA:31179"/>
        <dbReference type="ChEBI" id="CHEBI:15378"/>
        <dbReference type="ChEBI" id="CHEBI:57540"/>
        <dbReference type="ChEBI" id="CHEBI:57945"/>
        <dbReference type="ChEBI" id="CHEBI:62558"/>
        <dbReference type="ChEBI" id="CHEBI:62615"/>
    </reaction>
    <physiologicalReaction direction="left-to-right" evidence="32">
        <dbReference type="Rhea" id="RHEA:31180"/>
    </physiologicalReaction>
</comment>
<dbReference type="GO" id="GO:0070403">
    <property type="term" value="F:NAD+ binding"/>
    <property type="evidence" value="ECO:0007669"/>
    <property type="project" value="InterPro"/>
</dbReference>
<keyword evidence="11" id="KW-0276">Fatty acid metabolism</keyword>
<comment type="catalytic activity">
    <reaction evidence="28">
        <text>(3S)-hydroxyoctanoyl-CoA + NAD(+) = 3-oxooctanoyl-CoA + NADH + H(+)</text>
        <dbReference type="Rhea" id="RHEA:31195"/>
        <dbReference type="ChEBI" id="CHEBI:15378"/>
        <dbReference type="ChEBI" id="CHEBI:57540"/>
        <dbReference type="ChEBI" id="CHEBI:57945"/>
        <dbReference type="ChEBI" id="CHEBI:62617"/>
        <dbReference type="ChEBI" id="CHEBI:62619"/>
    </reaction>
    <physiologicalReaction direction="left-to-right" evidence="28">
        <dbReference type="Rhea" id="RHEA:31196"/>
    </physiologicalReaction>
</comment>
<dbReference type="Pfam" id="PF00725">
    <property type="entry name" value="3HCDH"/>
    <property type="match status" value="1"/>
</dbReference>
<evidence type="ECO:0000313" key="44">
    <source>
        <dbReference type="Proteomes" id="UP000663879"/>
    </source>
</evidence>
<dbReference type="NCBIfam" id="TIGR02441">
    <property type="entry name" value="fa_ox_alpha_mit"/>
    <property type="match status" value="1"/>
</dbReference>
<dbReference type="GO" id="GO:0016740">
    <property type="term" value="F:transferase activity"/>
    <property type="evidence" value="ECO:0007669"/>
    <property type="project" value="UniProtKB-KW"/>
</dbReference>
<dbReference type="InterPro" id="IPR008927">
    <property type="entry name" value="6-PGluconate_DH-like_C_sf"/>
</dbReference>
<evidence type="ECO:0000256" key="9">
    <source>
        <dbReference type="ARBA" id="ARBA00022679"/>
    </source>
</evidence>
<keyword evidence="9" id="KW-0808">Transferase</keyword>
<dbReference type="EC" id="4.2.1.17" evidence="6"/>
<dbReference type="GO" id="GO:0016507">
    <property type="term" value="C:mitochondrial fatty acid beta-oxidation multienzyme complex"/>
    <property type="evidence" value="ECO:0007669"/>
    <property type="project" value="InterPro"/>
</dbReference>
<keyword evidence="16" id="KW-0443">Lipid metabolism</keyword>
<evidence type="ECO:0000256" key="24">
    <source>
        <dbReference type="ARBA" id="ARBA00050222"/>
    </source>
</evidence>
<keyword evidence="10" id="KW-0999">Mitochondrion inner membrane</keyword>
<evidence type="ECO:0000256" key="25">
    <source>
        <dbReference type="ARBA" id="ARBA00050446"/>
    </source>
</evidence>
<evidence type="ECO:0000256" key="26">
    <source>
        <dbReference type="ARBA" id="ARBA00051215"/>
    </source>
</evidence>
<comment type="catalytic activity">
    <reaction evidence="23">
        <text>(3S)-hydroxydecanoyl-CoA + NAD(+) = 3-oxodecanoyl-CoA + NADH + H(+)</text>
        <dbReference type="Rhea" id="RHEA:31187"/>
        <dbReference type="ChEBI" id="CHEBI:15378"/>
        <dbReference type="ChEBI" id="CHEBI:57540"/>
        <dbReference type="ChEBI" id="CHEBI:57945"/>
        <dbReference type="ChEBI" id="CHEBI:62548"/>
        <dbReference type="ChEBI" id="CHEBI:62616"/>
    </reaction>
    <physiologicalReaction direction="left-to-right" evidence="23">
        <dbReference type="Rhea" id="RHEA:31188"/>
    </physiologicalReaction>
</comment>
<comment type="caution">
    <text evidence="43">The sequence shown here is derived from an EMBL/GenBank/DDBJ whole genome shotgun (WGS) entry which is preliminary data.</text>
</comment>
<dbReference type="Gene3D" id="3.40.50.720">
    <property type="entry name" value="NAD(P)-binding Rossmann-like Domain"/>
    <property type="match status" value="1"/>
</dbReference>
<keyword evidence="20" id="KW-0511">Multifunctional enzyme</keyword>
<gene>
    <name evidence="43" type="ORF">OXX778_LOCUS7785</name>
</gene>
<comment type="catalytic activity">
    <reaction evidence="26">
        <text>a 4-saturated-(3S)-3-hydroxyacyl-CoA = a (3E)-enoyl-CoA + H2O</text>
        <dbReference type="Rhea" id="RHEA:20724"/>
        <dbReference type="ChEBI" id="CHEBI:15377"/>
        <dbReference type="ChEBI" id="CHEBI:58521"/>
        <dbReference type="ChEBI" id="CHEBI:137480"/>
        <dbReference type="EC" id="4.2.1.17"/>
    </reaction>
    <physiologicalReaction direction="right-to-left" evidence="26">
        <dbReference type="Rhea" id="RHEA:20726"/>
    </physiologicalReaction>
</comment>
<evidence type="ECO:0000256" key="14">
    <source>
        <dbReference type="ARBA" id="ARBA00023002"/>
    </source>
</evidence>
<keyword evidence="19" id="KW-0456">Lyase</keyword>
<dbReference type="Pfam" id="PF02737">
    <property type="entry name" value="3HCDH_N"/>
    <property type="match status" value="1"/>
</dbReference>
<evidence type="ECO:0000256" key="32">
    <source>
        <dbReference type="ARBA" id="ARBA00052945"/>
    </source>
</evidence>
<comment type="similarity">
    <text evidence="4">In the central section; belongs to the 3-hydroxyacyl-CoA dehydrogenase family.</text>
</comment>
<comment type="catalytic activity">
    <reaction evidence="27">
        <text>(3S)-hydroxyoctanoyl-CoA = (2E)-octenoyl-CoA + H2O</text>
        <dbReference type="Rhea" id="RHEA:31199"/>
        <dbReference type="ChEBI" id="CHEBI:15377"/>
        <dbReference type="ChEBI" id="CHEBI:62242"/>
        <dbReference type="ChEBI" id="CHEBI:62617"/>
    </reaction>
    <physiologicalReaction direction="right-to-left" evidence="27">
        <dbReference type="Rhea" id="RHEA:31201"/>
    </physiologicalReaction>
</comment>
<dbReference type="SUPFAM" id="SSF51735">
    <property type="entry name" value="NAD(P)-binding Rossmann-fold domains"/>
    <property type="match status" value="1"/>
</dbReference>
<evidence type="ECO:0000256" key="20">
    <source>
        <dbReference type="ARBA" id="ARBA00023268"/>
    </source>
</evidence>
<dbReference type="SUPFAM" id="SSF48179">
    <property type="entry name" value="6-phosphogluconate dehydrogenase C-terminal domain-like"/>
    <property type="match status" value="2"/>
</dbReference>
<evidence type="ECO:0000256" key="28">
    <source>
        <dbReference type="ARBA" id="ARBA00052224"/>
    </source>
</evidence>
<evidence type="ECO:0000256" key="17">
    <source>
        <dbReference type="ARBA" id="ARBA00023128"/>
    </source>
</evidence>
<accession>A0A813UI45</accession>
<evidence type="ECO:0000256" key="15">
    <source>
        <dbReference type="ARBA" id="ARBA00023027"/>
    </source>
</evidence>
<comment type="catalytic activity">
    <reaction evidence="22">
        <text>(3S)-hydroxyhexadecanoyl-CoA + NAD(+) = 3-oxohexadecanoyl-CoA + NADH + H(+)</text>
        <dbReference type="Rhea" id="RHEA:31159"/>
        <dbReference type="ChEBI" id="CHEBI:15378"/>
        <dbReference type="ChEBI" id="CHEBI:57349"/>
        <dbReference type="ChEBI" id="CHEBI:57540"/>
        <dbReference type="ChEBI" id="CHEBI:57945"/>
        <dbReference type="ChEBI" id="CHEBI:62613"/>
    </reaction>
    <physiologicalReaction direction="left-to-right" evidence="22">
        <dbReference type="Rhea" id="RHEA:31160"/>
    </physiologicalReaction>
</comment>
<dbReference type="SUPFAM" id="SSF52096">
    <property type="entry name" value="ClpP/crotonase"/>
    <property type="match status" value="1"/>
</dbReference>
<evidence type="ECO:0000256" key="16">
    <source>
        <dbReference type="ARBA" id="ARBA00023098"/>
    </source>
</evidence>
<comment type="catalytic activity">
    <reaction evidence="1">
        <text>(3S)-hydroxyhexadecanoyl-CoA = (2E)-hexadecenoyl-CoA + H2O</text>
        <dbReference type="Rhea" id="RHEA:31163"/>
        <dbReference type="ChEBI" id="CHEBI:15377"/>
        <dbReference type="ChEBI" id="CHEBI:61526"/>
        <dbReference type="ChEBI" id="CHEBI:62613"/>
    </reaction>
    <physiologicalReaction direction="right-to-left" evidence="1">
        <dbReference type="Rhea" id="RHEA:31165"/>
    </physiologicalReaction>
</comment>
<dbReference type="PANTHER" id="PTHR43612">
    <property type="entry name" value="TRIFUNCTIONAL ENZYME SUBUNIT ALPHA"/>
    <property type="match status" value="1"/>
</dbReference>
<feature type="active site" description="For hydroxyacyl-coenzyme A dehydrogenase activity" evidence="39">
    <location>
        <position position="516"/>
    </location>
</feature>
<dbReference type="EMBL" id="CAJNOC010001020">
    <property type="protein sequence ID" value="CAF0827305.1"/>
    <property type="molecule type" value="Genomic_DNA"/>
</dbReference>
<comment type="similarity">
    <text evidence="5">In the N-terminal section; belongs to the enoyl-CoA hydratase/isomerase family.</text>
</comment>
<organism evidence="43 44">
    <name type="scientific">Brachionus calyciflorus</name>
    <dbReference type="NCBI Taxonomy" id="104777"/>
    <lineage>
        <taxon>Eukaryota</taxon>
        <taxon>Metazoa</taxon>
        <taxon>Spiralia</taxon>
        <taxon>Gnathifera</taxon>
        <taxon>Rotifera</taxon>
        <taxon>Eurotatoria</taxon>
        <taxon>Monogononta</taxon>
        <taxon>Pseudotrocha</taxon>
        <taxon>Ploima</taxon>
        <taxon>Brachionidae</taxon>
        <taxon>Brachionus</taxon>
    </lineage>
</organism>
<keyword evidence="8" id="KW-0597">Phosphoprotein</keyword>
<dbReference type="GO" id="GO:0004300">
    <property type="term" value="F:enoyl-CoA hydratase activity"/>
    <property type="evidence" value="ECO:0007669"/>
    <property type="project" value="UniProtKB-EC"/>
</dbReference>
<evidence type="ECO:0000256" key="29">
    <source>
        <dbReference type="ARBA" id="ARBA00052711"/>
    </source>
</evidence>
<comment type="pathway">
    <text evidence="3">Lipid metabolism; fatty acid beta-oxidation.</text>
</comment>
<evidence type="ECO:0000256" key="8">
    <source>
        <dbReference type="ARBA" id="ARBA00022553"/>
    </source>
</evidence>
<dbReference type="UniPathway" id="UPA00659"/>
<dbReference type="Pfam" id="PF00378">
    <property type="entry name" value="ECH_1"/>
    <property type="match status" value="1"/>
</dbReference>
<keyword evidence="15" id="KW-0520">NAD</keyword>
<evidence type="ECO:0000256" key="5">
    <source>
        <dbReference type="ARBA" id="ARBA00008750"/>
    </source>
</evidence>
<comment type="catalytic activity">
    <reaction evidence="30">
        <text>(3S)-hydroxytetradecanoyl-CoA + NAD(+) = 3-oxotetradecanoyl-CoA + NADH + H(+)</text>
        <dbReference type="Rhea" id="RHEA:31167"/>
        <dbReference type="ChEBI" id="CHEBI:15378"/>
        <dbReference type="ChEBI" id="CHEBI:57540"/>
        <dbReference type="ChEBI" id="CHEBI:57945"/>
        <dbReference type="ChEBI" id="CHEBI:62543"/>
        <dbReference type="ChEBI" id="CHEBI:62614"/>
    </reaction>
    <physiologicalReaction direction="left-to-right" evidence="30">
        <dbReference type="Rhea" id="RHEA:31168"/>
    </physiologicalReaction>
</comment>
<dbReference type="InterPro" id="IPR006108">
    <property type="entry name" value="3HC_DH_C"/>
</dbReference>
<keyword evidence="7" id="KW-0488">Methylation</keyword>
<feature type="site" description="Important for long-chain enoyl-CoA hydratase activity" evidence="40">
    <location>
        <position position="157"/>
    </location>
</feature>
<evidence type="ECO:0000256" key="18">
    <source>
        <dbReference type="ARBA" id="ARBA00023136"/>
    </source>
</evidence>
<evidence type="ECO:0000259" key="42">
    <source>
        <dbReference type="Pfam" id="PF02737"/>
    </source>
</evidence>
<feature type="site" description="Important for hydroxyacyl-coenzyme A dehydrogenase activity" evidence="40">
    <location>
        <position position="504"/>
    </location>
</feature>